<dbReference type="AlphaFoldDB" id="A0A0W8I2J1"/>
<dbReference type="SUPFAM" id="SSF46785">
    <property type="entry name" value="Winged helix' DNA-binding domain"/>
    <property type="match status" value="1"/>
</dbReference>
<protein>
    <submittedName>
        <fullName evidence="5">MarR family transcriptional regulator</fullName>
    </submittedName>
</protein>
<evidence type="ECO:0000256" key="1">
    <source>
        <dbReference type="ARBA" id="ARBA00023015"/>
    </source>
</evidence>
<reference evidence="5 6" key="1">
    <citation type="submission" date="2015-12" db="EMBL/GenBank/DDBJ databases">
        <title>Serinicoccus chungangenesis strain CD08_5 genome sequencing and assembly.</title>
        <authorList>
            <person name="Chander A.M."/>
            <person name="Kaur G."/>
            <person name="Nair G.R."/>
            <person name="Dhawan D.K."/>
            <person name="Kochhar R.K."/>
            <person name="Mayilraj S."/>
            <person name="Bhadada S.K."/>
        </authorList>
    </citation>
    <scope>NUCLEOTIDE SEQUENCE [LARGE SCALE GENOMIC DNA]</scope>
    <source>
        <strain evidence="5 6">CD08_5</strain>
    </source>
</reference>
<dbReference type="RefSeq" id="WP_058892058.1">
    <property type="nucleotide sequence ID" value="NZ_LQBL01000031.1"/>
</dbReference>
<dbReference type="InterPro" id="IPR036390">
    <property type="entry name" value="WH_DNA-bd_sf"/>
</dbReference>
<dbReference type="EMBL" id="LQBL01000031">
    <property type="protein sequence ID" value="KUG51762.1"/>
    <property type="molecule type" value="Genomic_DNA"/>
</dbReference>
<sequence length="158" mass="17720">MPDLTPDPATAALAHDLRIACMRVARRVRFDADNTIAPHHFSVLVRLHEQPRTLGELAAIEQVSAPSMSRSVAQLADQGYVVRSPDPDDGRLVRLSLTAEGREVVEREREHRDAWMAARLEGLSEQDRALLRRASDLLEQVLEADRAGDRPSRRGEDR</sequence>
<feature type="domain" description="HTH marR-type" evidence="4">
    <location>
        <begin position="10"/>
        <end position="143"/>
    </location>
</feature>
<comment type="caution">
    <text evidence="5">The sequence shown here is derived from an EMBL/GenBank/DDBJ whole genome shotgun (WGS) entry which is preliminary data.</text>
</comment>
<dbReference type="InterPro" id="IPR023187">
    <property type="entry name" value="Tscrpt_reg_MarR-type_CS"/>
</dbReference>
<evidence type="ECO:0000259" key="4">
    <source>
        <dbReference type="PROSITE" id="PS50995"/>
    </source>
</evidence>
<proteinExistence type="predicted"/>
<evidence type="ECO:0000256" key="3">
    <source>
        <dbReference type="ARBA" id="ARBA00023163"/>
    </source>
</evidence>
<dbReference type="STRING" id="767452.AVL62_07325"/>
<dbReference type="PANTHER" id="PTHR39515:SF2">
    <property type="entry name" value="HTH-TYPE TRANSCRIPTIONAL REGULATOR RV0880"/>
    <property type="match status" value="1"/>
</dbReference>
<dbReference type="Proteomes" id="UP000054837">
    <property type="component" value="Unassembled WGS sequence"/>
</dbReference>
<accession>A0A0W8I2J1</accession>
<dbReference type="SMART" id="SM00347">
    <property type="entry name" value="HTH_MARR"/>
    <property type="match status" value="1"/>
</dbReference>
<keyword evidence="6" id="KW-1185">Reference proteome</keyword>
<dbReference type="InterPro" id="IPR052526">
    <property type="entry name" value="HTH-type_Bedaq_tolerance"/>
</dbReference>
<dbReference type="InterPro" id="IPR000835">
    <property type="entry name" value="HTH_MarR-typ"/>
</dbReference>
<evidence type="ECO:0000313" key="6">
    <source>
        <dbReference type="Proteomes" id="UP000054837"/>
    </source>
</evidence>
<dbReference type="GO" id="GO:0003700">
    <property type="term" value="F:DNA-binding transcription factor activity"/>
    <property type="evidence" value="ECO:0007669"/>
    <property type="project" value="InterPro"/>
</dbReference>
<keyword evidence="2" id="KW-0238">DNA-binding</keyword>
<name>A0A0W8I2J1_9MICO</name>
<dbReference type="Gene3D" id="1.10.10.10">
    <property type="entry name" value="Winged helix-like DNA-binding domain superfamily/Winged helix DNA-binding domain"/>
    <property type="match status" value="1"/>
</dbReference>
<dbReference type="PROSITE" id="PS01117">
    <property type="entry name" value="HTH_MARR_1"/>
    <property type="match status" value="1"/>
</dbReference>
<dbReference type="OrthoDB" id="9804055at2"/>
<dbReference type="PROSITE" id="PS50995">
    <property type="entry name" value="HTH_MARR_2"/>
    <property type="match status" value="1"/>
</dbReference>
<dbReference type="GO" id="GO:0003677">
    <property type="term" value="F:DNA binding"/>
    <property type="evidence" value="ECO:0007669"/>
    <property type="project" value="UniProtKB-KW"/>
</dbReference>
<keyword evidence="1" id="KW-0805">Transcription regulation</keyword>
<gene>
    <name evidence="5" type="ORF">AVL62_07325</name>
</gene>
<keyword evidence="3" id="KW-0804">Transcription</keyword>
<evidence type="ECO:0000313" key="5">
    <source>
        <dbReference type="EMBL" id="KUG51762.1"/>
    </source>
</evidence>
<dbReference type="InterPro" id="IPR036388">
    <property type="entry name" value="WH-like_DNA-bd_sf"/>
</dbReference>
<dbReference type="Pfam" id="PF12802">
    <property type="entry name" value="MarR_2"/>
    <property type="match status" value="1"/>
</dbReference>
<evidence type="ECO:0000256" key="2">
    <source>
        <dbReference type="ARBA" id="ARBA00023125"/>
    </source>
</evidence>
<dbReference type="PANTHER" id="PTHR39515">
    <property type="entry name" value="CONSERVED PROTEIN"/>
    <property type="match status" value="1"/>
</dbReference>
<organism evidence="5 6">
    <name type="scientific">Serinicoccus chungangensis</name>
    <dbReference type="NCBI Taxonomy" id="767452"/>
    <lineage>
        <taxon>Bacteria</taxon>
        <taxon>Bacillati</taxon>
        <taxon>Actinomycetota</taxon>
        <taxon>Actinomycetes</taxon>
        <taxon>Micrococcales</taxon>
        <taxon>Ornithinimicrobiaceae</taxon>
        <taxon>Serinicoccus</taxon>
    </lineage>
</organism>